<gene>
    <name evidence="2" type="ORF">CEURO_LOCUS22147</name>
</gene>
<comment type="caution">
    <text evidence="2">The sequence shown here is derived from an EMBL/GenBank/DDBJ whole genome shotgun (WGS) entry which is preliminary data.</text>
</comment>
<dbReference type="PANTHER" id="PTHR33373:SF28">
    <property type="entry name" value="OS07G0479600 PROTEIN"/>
    <property type="match status" value="1"/>
</dbReference>
<name>A0A9P1A264_CUSEU</name>
<evidence type="ECO:0000313" key="2">
    <source>
        <dbReference type="EMBL" id="CAH9118950.1"/>
    </source>
</evidence>
<keyword evidence="3" id="KW-1185">Reference proteome</keyword>
<dbReference type="InterPro" id="IPR025124">
    <property type="entry name" value="Gag1-like_clamp"/>
</dbReference>
<evidence type="ECO:0000313" key="3">
    <source>
        <dbReference type="Proteomes" id="UP001152484"/>
    </source>
</evidence>
<dbReference type="AlphaFoldDB" id="A0A9P1A264"/>
<evidence type="ECO:0000259" key="1">
    <source>
        <dbReference type="Pfam" id="PF13259"/>
    </source>
</evidence>
<feature type="domain" description="Gag1-like clamp" evidence="1">
    <location>
        <begin position="70"/>
        <end position="110"/>
    </location>
</feature>
<organism evidence="2 3">
    <name type="scientific">Cuscuta europaea</name>
    <name type="common">European dodder</name>
    <dbReference type="NCBI Taxonomy" id="41803"/>
    <lineage>
        <taxon>Eukaryota</taxon>
        <taxon>Viridiplantae</taxon>
        <taxon>Streptophyta</taxon>
        <taxon>Embryophyta</taxon>
        <taxon>Tracheophyta</taxon>
        <taxon>Spermatophyta</taxon>
        <taxon>Magnoliopsida</taxon>
        <taxon>eudicotyledons</taxon>
        <taxon>Gunneridae</taxon>
        <taxon>Pentapetalae</taxon>
        <taxon>asterids</taxon>
        <taxon>lamiids</taxon>
        <taxon>Solanales</taxon>
        <taxon>Convolvulaceae</taxon>
        <taxon>Cuscuteae</taxon>
        <taxon>Cuscuta</taxon>
        <taxon>Cuscuta subgen. Cuscuta</taxon>
    </lineage>
</organism>
<protein>
    <recommendedName>
        <fullName evidence="1">Gag1-like clamp domain-containing protein</fullName>
    </recommendedName>
</protein>
<reference evidence="2" key="1">
    <citation type="submission" date="2022-07" db="EMBL/GenBank/DDBJ databases">
        <authorList>
            <person name="Macas J."/>
            <person name="Novak P."/>
            <person name="Neumann P."/>
        </authorList>
    </citation>
    <scope>NUCLEOTIDE SEQUENCE</scope>
</reference>
<dbReference type="PANTHER" id="PTHR33373">
    <property type="entry name" value="OS07G0479600 PROTEIN"/>
    <property type="match status" value="1"/>
</dbReference>
<proteinExistence type="predicted"/>
<dbReference type="EMBL" id="CAMAPE010000077">
    <property type="protein sequence ID" value="CAH9118950.1"/>
    <property type="molecule type" value="Genomic_DNA"/>
</dbReference>
<dbReference type="Proteomes" id="UP001152484">
    <property type="component" value="Unassembled WGS sequence"/>
</dbReference>
<sequence length="110" mass="12750">METNTGIPHSNGKRSLEGCITVRETKKHIEKSSRTPGFINHAAISWQESRSKWTEGTSHMSRRILDEPIISWSMTYEELLSTNEPFAERIPLREMVDFLVDIWLDEGLFD</sequence>
<accession>A0A9P1A264</accession>
<dbReference type="Pfam" id="PF13259">
    <property type="entry name" value="clamp_Gag1-like"/>
    <property type="match status" value="1"/>
</dbReference>